<sequence length="520" mass="56364">MPAETRFSGSFGASSHCLPSPDGELVATLASSSGISIRWVRSLQLANIVKLPRDLSPPFMAFRWSPSSRRLLVASADQLHVFSALDGAFHAVIRNPLAPGVKLGFVDFGASDAEVCMISSLGLKLSIFDLAASRTVEIANPKFYSASTAAKAFSFRPRTRHLAVLTRTNARDLVSVHHPQSRDTQRSWNAETIDASGLSWSPDSRWLVVWESPAHGHKVLFYTPDGQLFKCWSGPQAGLDAANRDCLSLGAGVKLLQFAADSSRMALADFGRTVYLLDVATVVEAVRLSHPAAITPTERLEVYQQNLATSHTGERSIPAEFVKGKHQTLLPAGRPAGENAELRTGPSLMAFDATSTFMASVLGDWPATVWIWDVRTAGLRSALLFHANVTTLSWHPRIPSTLLIRCEGDQHSSLAFVWDALSTGPRTVDFLRGGLPAKSAASCHCSWLDLKGTDAPILFYTDATSYVLASLGGDGDGSPPWRETSEIYEESALDLVSASLGGDESDDEPLDDTFHFRQNR</sequence>
<dbReference type="Gene3D" id="2.130.10.10">
    <property type="entry name" value="YVTN repeat-like/Quinoprotein amine dehydrogenase"/>
    <property type="match status" value="2"/>
</dbReference>
<dbReference type="SUPFAM" id="SSF63829">
    <property type="entry name" value="Calcium-dependent phosphotriesterase"/>
    <property type="match status" value="1"/>
</dbReference>
<dbReference type="GO" id="GO:1990811">
    <property type="term" value="C:MWP complex"/>
    <property type="evidence" value="ECO:0007669"/>
    <property type="project" value="TreeGrafter"/>
</dbReference>
<organism evidence="3 4">
    <name type="scientific">Magnaporthiopsis poae (strain ATCC 64411 / 73-15)</name>
    <name type="common">Kentucky bluegrass fungus</name>
    <name type="synonym">Magnaporthe poae</name>
    <dbReference type="NCBI Taxonomy" id="644358"/>
    <lineage>
        <taxon>Eukaryota</taxon>
        <taxon>Fungi</taxon>
        <taxon>Dikarya</taxon>
        <taxon>Ascomycota</taxon>
        <taxon>Pezizomycotina</taxon>
        <taxon>Sordariomycetes</taxon>
        <taxon>Sordariomycetidae</taxon>
        <taxon>Magnaporthales</taxon>
        <taxon>Magnaporthaceae</taxon>
        <taxon>Magnaporthiopsis</taxon>
    </lineage>
</organism>
<protein>
    <submittedName>
        <fullName evidence="2">WD40 domain-containing protein</fullName>
    </submittedName>
</protein>
<dbReference type="PANTHER" id="PTHR16220:SF0">
    <property type="entry name" value="WD REPEAT-CONTAINING PROTEIN WRAP73"/>
    <property type="match status" value="1"/>
</dbReference>
<dbReference type="OMA" id="CWHLNGD"/>
<keyword evidence="4" id="KW-1185">Reference proteome</keyword>
<dbReference type="EMBL" id="GL876972">
    <property type="protein sequence ID" value="KLU88946.1"/>
    <property type="molecule type" value="Genomic_DNA"/>
</dbReference>
<dbReference type="GO" id="GO:0005815">
    <property type="term" value="C:microtubule organizing center"/>
    <property type="evidence" value="ECO:0007669"/>
    <property type="project" value="TreeGrafter"/>
</dbReference>
<dbReference type="PANTHER" id="PTHR16220">
    <property type="entry name" value="WD REPEAT PROTEIN 8-RELATED"/>
    <property type="match status" value="1"/>
</dbReference>
<accession>A0A0C4E5Z8</accession>
<dbReference type="InterPro" id="IPR015943">
    <property type="entry name" value="WD40/YVTN_repeat-like_dom_sf"/>
</dbReference>
<dbReference type="InterPro" id="IPR052778">
    <property type="entry name" value="Centrosome-WD_assoc"/>
</dbReference>
<proteinExistence type="predicted"/>
<feature type="region of interest" description="Disordered" evidence="1">
    <location>
        <begin position="498"/>
        <end position="520"/>
    </location>
</feature>
<dbReference type="GO" id="GO:1990810">
    <property type="term" value="P:microtubule anchoring at mitotic spindle pole body"/>
    <property type="evidence" value="ECO:0007669"/>
    <property type="project" value="TreeGrafter"/>
</dbReference>
<dbReference type="Proteomes" id="UP000011715">
    <property type="component" value="Unassembled WGS sequence"/>
</dbReference>
<reference evidence="4" key="2">
    <citation type="submission" date="2010-05" db="EMBL/GenBank/DDBJ databases">
        <title>The genome sequence of Magnaporthe poae strain ATCC 64411.</title>
        <authorList>
            <person name="Ma L.-J."/>
            <person name="Dead R."/>
            <person name="Young S."/>
            <person name="Zeng Q."/>
            <person name="Koehrsen M."/>
            <person name="Alvarado L."/>
            <person name="Berlin A."/>
            <person name="Chapman S.B."/>
            <person name="Chen Z."/>
            <person name="Freedman E."/>
            <person name="Gellesch M."/>
            <person name="Goldberg J."/>
            <person name="Griggs A."/>
            <person name="Gujja S."/>
            <person name="Heilman E.R."/>
            <person name="Heiman D."/>
            <person name="Hepburn T."/>
            <person name="Howarth C."/>
            <person name="Jen D."/>
            <person name="Larson L."/>
            <person name="Mehta T."/>
            <person name="Neiman D."/>
            <person name="Pearson M."/>
            <person name="Roberts A."/>
            <person name="Saif S."/>
            <person name="Shea T."/>
            <person name="Shenoy N."/>
            <person name="Sisk P."/>
            <person name="Stolte C."/>
            <person name="Sykes S."/>
            <person name="Walk T."/>
            <person name="White J."/>
            <person name="Yandava C."/>
            <person name="Haas B."/>
            <person name="Nusbaum C."/>
            <person name="Birren B."/>
        </authorList>
    </citation>
    <scope>NUCLEOTIDE SEQUENCE [LARGE SCALE GENOMIC DNA]</scope>
    <source>
        <strain evidence="4">ATCC 64411 / 73-15</strain>
    </source>
</reference>
<dbReference type="VEuPathDB" id="FungiDB:MAPG_07927"/>
<evidence type="ECO:0000313" key="2">
    <source>
        <dbReference type="EMBL" id="KLU88946.1"/>
    </source>
</evidence>
<evidence type="ECO:0000256" key="1">
    <source>
        <dbReference type="SAM" id="MobiDB-lite"/>
    </source>
</evidence>
<dbReference type="EnsemblFungi" id="MAPG_07927T0">
    <property type="protein sequence ID" value="MAPG_07927T0"/>
    <property type="gene ID" value="MAPG_07927"/>
</dbReference>
<dbReference type="EMBL" id="ADBL01001916">
    <property type="status" value="NOT_ANNOTATED_CDS"/>
    <property type="molecule type" value="Genomic_DNA"/>
</dbReference>
<dbReference type="AlphaFoldDB" id="A0A0C4E5Z8"/>
<name>A0A0C4E5Z8_MAGP6</name>
<dbReference type="STRING" id="644358.A0A0C4E5Z8"/>
<reference evidence="3" key="4">
    <citation type="journal article" date="2015" name="G3 (Bethesda)">
        <title>Genome sequences of three phytopathogenic species of the Magnaporthaceae family of fungi.</title>
        <authorList>
            <person name="Okagaki L.H."/>
            <person name="Nunes C.C."/>
            <person name="Sailsbery J."/>
            <person name="Clay B."/>
            <person name="Brown D."/>
            <person name="John T."/>
            <person name="Oh Y."/>
            <person name="Young N."/>
            <person name="Fitzgerald M."/>
            <person name="Haas B.J."/>
            <person name="Zeng Q."/>
            <person name="Young S."/>
            <person name="Adiconis X."/>
            <person name="Fan L."/>
            <person name="Levin J.Z."/>
            <person name="Mitchell T.K."/>
            <person name="Okubara P.A."/>
            <person name="Farman M.L."/>
            <person name="Kohn L.M."/>
            <person name="Birren B."/>
            <person name="Ma L.-J."/>
            <person name="Dean R.A."/>
        </authorList>
    </citation>
    <scope>NUCLEOTIDE SEQUENCE</scope>
    <source>
        <strain evidence="3">ATCC 64411 / 73-15</strain>
    </source>
</reference>
<reference evidence="3" key="5">
    <citation type="submission" date="2015-06" db="UniProtKB">
        <authorList>
            <consortium name="EnsemblFungi"/>
        </authorList>
    </citation>
    <scope>IDENTIFICATION</scope>
    <source>
        <strain evidence="3">ATCC 64411</strain>
    </source>
</reference>
<reference evidence="2" key="3">
    <citation type="submission" date="2011-03" db="EMBL/GenBank/DDBJ databases">
        <title>Annotation of Magnaporthe poae ATCC 64411.</title>
        <authorList>
            <person name="Ma L.-J."/>
            <person name="Dead R."/>
            <person name="Young S.K."/>
            <person name="Zeng Q."/>
            <person name="Gargeya S."/>
            <person name="Fitzgerald M."/>
            <person name="Haas B."/>
            <person name="Abouelleil A."/>
            <person name="Alvarado L."/>
            <person name="Arachchi H.M."/>
            <person name="Berlin A."/>
            <person name="Brown A."/>
            <person name="Chapman S.B."/>
            <person name="Chen Z."/>
            <person name="Dunbar C."/>
            <person name="Freedman E."/>
            <person name="Gearin G."/>
            <person name="Gellesch M."/>
            <person name="Goldberg J."/>
            <person name="Griggs A."/>
            <person name="Gujja S."/>
            <person name="Heiman D."/>
            <person name="Howarth C."/>
            <person name="Larson L."/>
            <person name="Lui A."/>
            <person name="MacDonald P.J.P."/>
            <person name="Mehta T."/>
            <person name="Montmayeur A."/>
            <person name="Murphy C."/>
            <person name="Neiman D."/>
            <person name="Pearson M."/>
            <person name="Priest M."/>
            <person name="Roberts A."/>
            <person name="Saif S."/>
            <person name="Shea T."/>
            <person name="Shenoy N."/>
            <person name="Sisk P."/>
            <person name="Stolte C."/>
            <person name="Sykes S."/>
            <person name="Yandava C."/>
            <person name="Wortman J."/>
            <person name="Nusbaum C."/>
            <person name="Birren B."/>
        </authorList>
    </citation>
    <scope>NUCLEOTIDE SEQUENCE</scope>
    <source>
        <strain evidence="2">ATCC 64411</strain>
    </source>
</reference>
<dbReference type="SUPFAM" id="SSF75011">
    <property type="entry name" value="3-carboxy-cis,cis-mucoante lactonizing enzyme"/>
    <property type="match status" value="1"/>
</dbReference>
<evidence type="ECO:0000313" key="3">
    <source>
        <dbReference type="EnsemblFungi" id="MAPG_07927T0"/>
    </source>
</evidence>
<dbReference type="OrthoDB" id="308690at2759"/>
<evidence type="ECO:0000313" key="4">
    <source>
        <dbReference type="Proteomes" id="UP000011715"/>
    </source>
</evidence>
<dbReference type="eggNOG" id="KOG4497">
    <property type="taxonomic scope" value="Eukaryota"/>
</dbReference>
<gene>
    <name evidence="2" type="ORF">MAPG_07927</name>
</gene>
<reference evidence="2" key="1">
    <citation type="submission" date="2010-05" db="EMBL/GenBank/DDBJ databases">
        <title>The Genome Sequence of Magnaporthe poae strain ATCC 64411.</title>
        <authorList>
            <consortium name="The Broad Institute Genome Sequencing Platform"/>
            <consortium name="Broad Institute Genome Sequencing Center for Infectious Disease"/>
            <person name="Ma L.-J."/>
            <person name="Dead R."/>
            <person name="Young S."/>
            <person name="Zeng Q."/>
            <person name="Koehrsen M."/>
            <person name="Alvarado L."/>
            <person name="Berlin A."/>
            <person name="Chapman S.B."/>
            <person name="Chen Z."/>
            <person name="Freedman E."/>
            <person name="Gellesch M."/>
            <person name="Goldberg J."/>
            <person name="Griggs A."/>
            <person name="Gujja S."/>
            <person name="Heilman E.R."/>
            <person name="Heiman D."/>
            <person name="Hepburn T."/>
            <person name="Howarth C."/>
            <person name="Jen D."/>
            <person name="Larson L."/>
            <person name="Mehta T."/>
            <person name="Neiman D."/>
            <person name="Pearson M."/>
            <person name="Roberts A."/>
            <person name="Saif S."/>
            <person name="Shea T."/>
            <person name="Shenoy N."/>
            <person name="Sisk P."/>
            <person name="Stolte C."/>
            <person name="Sykes S."/>
            <person name="Walk T."/>
            <person name="White J."/>
            <person name="Yandava C."/>
            <person name="Haas B."/>
            <person name="Nusbaum C."/>
            <person name="Birren B."/>
        </authorList>
    </citation>
    <scope>NUCLEOTIDE SEQUENCE</scope>
    <source>
        <strain evidence="2">ATCC 64411</strain>
    </source>
</reference>